<protein>
    <submittedName>
        <fullName evidence="2">Uncharacterized protein</fullName>
    </submittedName>
</protein>
<evidence type="ECO:0000256" key="1">
    <source>
        <dbReference type="SAM" id="MobiDB-lite"/>
    </source>
</evidence>
<dbReference type="AlphaFoldDB" id="A0AAP0QN39"/>
<reference evidence="2 3" key="1">
    <citation type="submission" date="2024-05" db="EMBL/GenBank/DDBJ databases">
        <title>Haplotype-resolved chromosome-level genome assembly of Huyou (Citrus changshanensis).</title>
        <authorList>
            <person name="Miao C."/>
            <person name="Chen W."/>
            <person name="Wu Y."/>
            <person name="Wang L."/>
            <person name="Zhao S."/>
            <person name="Grierson D."/>
            <person name="Xu C."/>
            <person name="Chen K."/>
        </authorList>
    </citation>
    <scope>NUCLEOTIDE SEQUENCE [LARGE SCALE GENOMIC DNA]</scope>
    <source>
        <strain evidence="2">01-14</strain>
        <tissue evidence="2">Leaf</tissue>
    </source>
</reference>
<dbReference type="Proteomes" id="UP001428341">
    <property type="component" value="Unassembled WGS sequence"/>
</dbReference>
<dbReference type="EMBL" id="JBCGBO010000005">
    <property type="protein sequence ID" value="KAK9201531.1"/>
    <property type="molecule type" value="Genomic_DNA"/>
</dbReference>
<comment type="caution">
    <text evidence="2">The sequence shown here is derived from an EMBL/GenBank/DDBJ whole genome shotgun (WGS) entry which is preliminary data.</text>
</comment>
<sequence>MRRLRQDYTGPSHSSKNGQRTELVFIDKNRQRRCRITVRQAELDLHLFDCGLGPITKMKRVAHTRASNTASKLLIIFMELVAL</sequence>
<keyword evidence="3" id="KW-1185">Reference proteome</keyword>
<name>A0AAP0QN39_9ROSI</name>
<accession>A0AAP0QN39</accession>
<feature type="region of interest" description="Disordered" evidence="1">
    <location>
        <begin position="1"/>
        <end position="21"/>
    </location>
</feature>
<evidence type="ECO:0000313" key="3">
    <source>
        <dbReference type="Proteomes" id="UP001428341"/>
    </source>
</evidence>
<organism evidence="2 3">
    <name type="scientific">Citrus x changshan-huyou</name>
    <dbReference type="NCBI Taxonomy" id="2935761"/>
    <lineage>
        <taxon>Eukaryota</taxon>
        <taxon>Viridiplantae</taxon>
        <taxon>Streptophyta</taxon>
        <taxon>Embryophyta</taxon>
        <taxon>Tracheophyta</taxon>
        <taxon>Spermatophyta</taxon>
        <taxon>Magnoliopsida</taxon>
        <taxon>eudicotyledons</taxon>
        <taxon>Gunneridae</taxon>
        <taxon>Pentapetalae</taxon>
        <taxon>rosids</taxon>
        <taxon>malvids</taxon>
        <taxon>Sapindales</taxon>
        <taxon>Rutaceae</taxon>
        <taxon>Aurantioideae</taxon>
        <taxon>Citrus</taxon>
    </lineage>
</organism>
<feature type="compositionally biased region" description="Polar residues" evidence="1">
    <location>
        <begin position="9"/>
        <end position="20"/>
    </location>
</feature>
<evidence type="ECO:0000313" key="2">
    <source>
        <dbReference type="EMBL" id="KAK9201531.1"/>
    </source>
</evidence>
<proteinExistence type="predicted"/>
<gene>
    <name evidence="2" type="ORF">WN944_016735</name>
</gene>